<evidence type="ECO:0000256" key="7">
    <source>
        <dbReference type="ARBA" id="ARBA00047463"/>
    </source>
</evidence>
<evidence type="ECO:0000256" key="5">
    <source>
        <dbReference type="ARBA" id="ARBA00023004"/>
    </source>
</evidence>
<dbReference type="Pfam" id="PF00067">
    <property type="entry name" value="p450"/>
    <property type="match status" value="1"/>
</dbReference>
<protein>
    <recommendedName>
        <fullName evidence="6">C-22 sterol desaturase</fullName>
    </recommendedName>
</protein>
<evidence type="ECO:0000313" key="8">
    <source>
        <dbReference type="EMBL" id="KAK7847033.1"/>
    </source>
</evidence>
<dbReference type="GO" id="GO:0004497">
    <property type="term" value="F:monooxygenase activity"/>
    <property type="evidence" value="ECO:0007669"/>
    <property type="project" value="InterPro"/>
</dbReference>
<dbReference type="EMBL" id="PKMF04000147">
    <property type="protein sequence ID" value="KAK7847033.1"/>
    <property type="molecule type" value="Genomic_DNA"/>
</dbReference>
<keyword evidence="9" id="KW-1185">Reference proteome</keyword>
<dbReference type="PANTHER" id="PTHR24286:SF228">
    <property type="entry name" value="C-22 STEROL DESATURASE ERG5"/>
    <property type="match status" value="1"/>
</dbReference>
<sequence length="118" mass="12989">MKKGKQPTCLIDFWMQETVKKLTALSESGETTAAAATNTSNVEIGSYLFAAQDASTSSLLWAVTLLDSHPEVLAKVREEVESIWLPESDSLITGDQIAQMYTHTVAREILRYRAPATI</sequence>
<evidence type="ECO:0000256" key="3">
    <source>
        <dbReference type="ARBA" id="ARBA00022723"/>
    </source>
</evidence>
<dbReference type="GO" id="GO:0005506">
    <property type="term" value="F:iron ion binding"/>
    <property type="evidence" value="ECO:0007669"/>
    <property type="project" value="InterPro"/>
</dbReference>
<comment type="catalytic activity">
    <reaction evidence="7">
        <text>5-dehydroepisterol + NADPH + O2 + H(+) = ergosta-5,7,22,24(28)-tetraen-3beta-ol + NADP(+) + 2 H2O</text>
        <dbReference type="Rhea" id="RHEA:33467"/>
        <dbReference type="ChEBI" id="CHEBI:15377"/>
        <dbReference type="ChEBI" id="CHEBI:15378"/>
        <dbReference type="ChEBI" id="CHEBI:15379"/>
        <dbReference type="ChEBI" id="CHEBI:18249"/>
        <dbReference type="ChEBI" id="CHEBI:52972"/>
        <dbReference type="ChEBI" id="CHEBI:57783"/>
        <dbReference type="ChEBI" id="CHEBI:58349"/>
        <dbReference type="EC" id="1.14.19.41"/>
    </reaction>
</comment>
<keyword evidence="3" id="KW-0479">Metal-binding</keyword>
<dbReference type="SUPFAM" id="SSF48264">
    <property type="entry name" value="Cytochrome P450"/>
    <property type="match status" value="1"/>
</dbReference>
<dbReference type="Proteomes" id="UP000237347">
    <property type="component" value="Unassembled WGS sequence"/>
</dbReference>
<accession>A0AAW0L9Q5</accession>
<comment type="caution">
    <text evidence="8">The sequence shown here is derived from an EMBL/GenBank/DDBJ whole genome shotgun (WGS) entry which is preliminary data.</text>
</comment>
<dbReference type="InterPro" id="IPR001128">
    <property type="entry name" value="Cyt_P450"/>
</dbReference>
<keyword evidence="4" id="KW-0560">Oxidoreductase</keyword>
<dbReference type="Gene3D" id="1.10.630.10">
    <property type="entry name" value="Cytochrome P450"/>
    <property type="match status" value="1"/>
</dbReference>
<gene>
    <name evidence="8" type="primary">CYP710A1_0</name>
    <name evidence="8" type="ORF">CFP56_007196</name>
</gene>
<evidence type="ECO:0000256" key="2">
    <source>
        <dbReference type="ARBA" id="ARBA00010617"/>
    </source>
</evidence>
<name>A0AAW0L9Q5_QUESU</name>
<evidence type="ECO:0000313" key="9">
    <source>
        <dbReference type="Proteomes" id="UP000237347"/>
    </source>
</evidence>
<comment type="similarity">
    <text evidence="2">Belongs to the cytochrome P450 family.</text>
</comment>
<evidence type="ECO:0000256" key="4">
    <source>
        <dbReference type="ARBA" id="ARBA00023002"/>
    </source>
</evidence>
<proteinExistence type="inferred from homology"/>
<evidence type="ECO:0000256" key="6">
    <source>
        <dbReference type="ARBA" id="ARBA00041546"/>
    </source>
</evidence>
<dbReference type="GO" id="GO:0000249">
    <property type="term" value="F:C-22 sterol desaturase (NADPH) activity"/>
    <property type="evidence" value="ECO:0007669"/>
    <property type="project" value="UniProtKB-EC"/>
</dbReference>
<dbReference type="PANTHER" id="PTHR24286">
    <property type="entry name" value="CYTOCHROME P450 26"/>
    <property type="match status" value="1"/>
</dbReference>
<dbReference type="AlphaFoldDB" id="A0AAW0L9Q5"/>
<keyword evidence="5" id="KW-0408">Iron</keyword>
<reference evidence="8 9" key="1">
    <citation type="journal article" date="2018" name="Sci. Data">
        <title>The draft genome sequence of cork oak.</title>
        <authorList>
            <person name="Ramos A.M."/>
            <person name="Usie A."/>
            <person name="Barbosa P."/>
            <person name="Barros P.M."/>
            <person name="Capote T."/>
            <person name="Chaves I."/>
            <person name="Simoes F."/>
            <person name="Abreu I."/>
            <person name="Carrasquinho I."/>
            <person name="Faro C."/>
            <person name="Guimaraes J.B."/>
            <person name="Mendonca D."/>
            <person name="Nobrega F."/>
            <person name="Rodrigues L."/>
            <person name="Saibo N.J.M."/>
            <person name="Varela M.C."/>
            <person name="Egas C."/>
            <person name="Matos J."/>
            <person name="Miguel C.M."/>
            <person name="Oliveira M.M."/>
            <person name="Ricardo C.P."/>
            <person name="Goncalves S."/>
        </authorList>
    </citation>
    <scope>NUCLEOTIDE SEQUENCE [LARGE SCALE GENOMIC DNA]</scope>
    <source>
        <strain evidence="9">cv. HL8</strain>
    </source>
</reference>
<comment type="cofactor">
    <cofactor evidence="1">
        <name>heme</name>
        <dbReference type="ChEBI" id="CHEBI:30413"/>
    </cofactor>
</comment>
<dbReference type="GO" id="GO:0016125">
    <property type="term" value="P:sterol metabolic process"/>
    <property type="evidence" value="ECO:0007669"/>
    <property type="project" value="TreeGrafter"/>
</dbReference>
<dbReference type="InterPro" id="IPR036396">
    <property type="entry name" value="Cyt_P450_sf"/>
</dbReference>
<evidence type="ECO:0000256" key="1">
    <source>
        <dbReference type="ARBA" id="ARBA00001971"/>
    </source>
</evidence>
<organism evidence="8 9">
    <name type="scientific">Quercus suber</name>
    <name type="common">Cork oak</name>
    <dbReference type="NCBI Taxonomy" id="58331"/>
    <lineage>
        <taxon>Eukaryota</taxon>
        <taxon>Viridiplantae</taxon>
        <taxon>Streptophyta</taxon>
        <taxon>Embryophyta</taxon>
        <taxon>Tracheophyta</taxon>
        <taxon>Spermatophyta</taxon>
        <taxon>Magnoliopsida</taxon>
        <taxon>eudicotyledons</taxon>
        <taxon>Gunneridae</taxon>
        <taxon>Pentapetalae</taxon>
        <taxon>rosids</taxon>
        <taxon>fabids</taxon>
        <taxon>Fagales</taxon>
        <taxon>Fagaceae</taxon>
        <taxon>Quercus</taxon>
    </lineage>
</organism>
<dbReference type="GO" id="GO:0020037">
    <property type="term" value="F:heme binding"/>
    <property type="evidence" value="ECO:0007669"/>
    <property type="project" value="InterPro"/>
</dbReference>